<dbReference type="InterPro" id="IPR005659">
    <property type="entry name" value="Chemorcpt_Glu_NH3ase_CheD"/>
</dbReference>
<keyword evidence="1 3" id="KW-0145">Chemotaxis</keyword>
<dbReference type="EC" id="3.5.1.44" evidence="3"/>
<comment type="catalytic activity">
    <reaction evidence="3">
        <text>L-glutaminyl-[protein] + H2O = L-glutamyl-[protein] + NH4(+)</text>
        <dbReference type="Rhea" id="RHEA:16441"/>
        <dbReference type="Rhea" id="RHEA-COMP:10207"/>
        <dbReference type="Rhea" id="RHEA-COMP:10208"/>
        <dbReference type="ChEBI" id="CHEBI:15377"/>
        <dbReference type="ChEBI" id="CHEBI:28938"/>
        <dbReference type="ChEBI" id="CHEBI:29973"/>
        <dbReference type="ChEBI" id="CHEBI:30011"/>
        <dbReference type="EC" id="3.5.1.44"/>
    </reaction>
</comment>
<dbReference type="CDD" id="cd16352">
    <property type="entry name" value="CheD"/>
    <property type="match status" value="1"/>
</dbReference>
<organism evidence="5 7">
    <name type="scientific">Natrialba magadii (strain ATCC 43099 / DSM 3394 / CCM 3739 / CIP 104546 / IAM 13178 / JCM 8861 / NBRC 102185 / NCIMB 2190 / MS3)</name>
    <name type="common">Natronobacterium magadii</name>
    <dbReference type="NCBI Taxonomy" id="547559"/>
    <lineage>
        <taxon>Archaea</taxon>
        <taxon>Methanobacteriati</taxon>
        <taxon>Methanobacteriota</taxon>
        <taxon>Stenosarchaea group</taxon>
        <taxon>Halobacteria</taxon>
        <taxon>Halobacteriales</taxon>
        <taxon>Natrialbaceae</taxon>
        <taxon>Natrialba</taxon>
    </lineage>
</organism>
<dbReference type="GO" id="GO:0050568">
    <property type="term" value="F:protein-glutamine glutaminase activity"/>
    <property type="evidence" value="ECO:0007669"/>
    <property type="project" value="UniProtKB-UniRule"/>
</dbReference>
<dbReference type="Proteomes" id="UP000001879">
    <property type="component" value="Chromosome"/>
</dbReference>
<evidence type="ECO:0000256" key="3">
    <source>
        <dbReference type="HAMAP-Rule" id="MF_01440"/>
    </source>
</evidence>
<dbReference type="eggNOG" id="arCOG02380">
    <property type="taxonomic scope" value="Archaea"/>
</dbReference>
<dbReference type="Gene3D" id="3.30.1330.200">
    <property type="match status" value="1"/>
</dbReference>
<dbReference type="SUPFAM" id="SSF64438">
    <property type="entry name" value="CNF1/YfiH-like putative cysteine hydrolases"/>
    <property type="match status" value="1"/>
</dbReference>
<dbReference type="InterPro" id="IPR011324">
    <property type="entry name" value="Cytotoxic_necrot_fac-like_cat"/>
</dbReference>
<reference evidence="7" key="1">
    <citation type="submission" date="2010-02" db="EMBL/GenBank/DDBJ databases">
        <title>Complete sequence of chromosome of Natrialba magadii ATCC 43099.</title>
        <authorList>
            <consortium name="US DOE Joint Genome Institute"/>
            <person name="Lucas S."/>
            <person name="Copeland A."/>
            <person name="Lapidus A."/>
            <person name="Cheng J.-F."/>
            <person name="Bruce D."/>
            <person name="Goodwin L."/>
            <person name="Pitluck S."/>
            <person name="Davenport K."/>
            <person name="Saunders E."/>
            <person name="Detter J.C."/>
            <person name="Han C."/>
            <person name="Tapia R."/>
            <person name="Land M."/>
            <person name="Hauser L."/>
            <person name="Kyrpides N."/>
            <person name="Mikhailova N."/>
            <person name="De Castro R.E."/>
            <person name="Maupin-Furlow J.A."/>
            <person name="Woyke T."/>
        </authorList>
    </citation>
    <scope>NUCLEOTIDE SEQUENCE [LARGE SCALE GENOMIC DNA]</scope>
    <source>
        <strain evidence="7">ATCC 43099 / DSM 3394 / CCM 3739 / CIP 104546 / IAM 13178 / JCM 8861 / NBRC 102185 / NCIMB 2190 / MS3</strain>
    </source>
</reference>
<reference evidence="5" key="4">
    <citation type="submission" date="2016-09" db="EMBL/GenBank/DDBJ databases">
        <authorList>
            <person name="Pfeiffer F."/>
        </authorList>
    </citation>
    <scope>NUCLEOTIDE SEQUENCE</scope>
    <source>
        <strain evidence="5">ATCC 43099</strain>
    </source>
</reference>
<dbReference type="Pfam" id="PF03975">
    <property type="entry name" value="CheD"/>
    <property type="match status" value="1"/>
</dbReference>
<evidence type="ECO:0000256" key="4">
    <source>
        <dbReference type="SAM" id="MobiDB-lite"/>
    </source>
</evidence>
<dbReference type="PaxDb" id="547559-Nmag_2889"/>
<evidence type="ECO:0000313" key="7">
    <source>
        <dbReference type="Proteomes" id="UP000001879"/>
    </source>
</evidence>
<dbReference type="RefSeq" id="WP_004267163.1">
    <property type="nucleotide sequence ID" value="NC_013922.1"/>
</dbReference>
<gene>
    <name evidence="5" type="primary">cheD2</name>
    <name evidence="3" type="synonym">cheD</name>
    <name evidence="5" type="ordered locus">Nmag_2889</name>
    <name evidence="6" type="ORF">C500_05955</name>
</gene>
<keyword evidence="7" id="KW-1185">Reference proteome</keyword>
<reference evidence="5 7" key="2">
    <citation type="journal article" date="2012" name="BMC Genomics">
        <title>A comparative genomics perspective on the genetic content of the alkaliphilic haloarchaeon Natrialba magadii ATCC 43099T.</title>
        <authorList>
            <person name="Siddaramappa S."/>
            <person name="Challacombe J.F."/>
            <person name="Decastro R.E."/>
            <person name="Pfeiffer F."/>
            <person name="Sastre D.E."/>
            <person name="Gimenez M.I."/>
            <person name="Paggi R.A."/>
            <person name="Detter J.C."/>
            <person name="Davenport K.W."/>
            <person name="Goodwin L.A."/>
            <person name="Kyrpides N."/>
            <person name="Tapia R."/>
            <person name="Pitluck S."/>
            <person name="Lucas S."/>
            <person name="Woyke T."/>
            <person name="Maupin-Furlow J.A."/>
        </authorList>
    </citation>
    <scope>NUCLEOTIDE SEQUENCE [LARGE SCALE GENOMIC DNA]</scope>
    <source>
        <strain evidence="5">ATCC 43099</strain>
        <strain evidence="7">ATCC 43099 / DSM 3394 / CCM 3739 / CIP 104546 / IAM 13178 / JCM 8861 / NBRC 102185 / NCIMB 2190 / MS3</strain>
    </source>
</reference>
<dbReference type="EMBL" id="CP001932">
    <property type="protein sequence ID" value="ADD06442.1"/>
    <property type="molecule type" value="Genomic_DNA"/>
</dbReference>
<comment type="similarity">
    <text evidence="3">Belongs to the CheD family.</text>
</comment>
<evidence type="ECO:0000313" key="5">
    <source>
        <dbReference type="EMBL" id="ADD06442.1"/>
    </source>
</evidence>
<comment type="function">
    <text evidence="3">Probably deamidates glutamine residues to glutamate on methyl-accepting chemotaxis receptors (MCPs), playing an important role in chemotaxis.</text>
</comment>
<dbReference type="InterPro" id="IPR038592">
    <property type="entry name" value="CheD-like_sf"/>
</dbReference>
<evidence type="ECO:0000256" key="2">
    <source>
        <dbReference type="ARBA" id="ARBA00022801"/>
    </source>
</evidence>
<feature type="region of interest" description="Disordered" evidence="4">
    <location>
        <begin position="1"/>
        <end position="28"/>
    </location>
</feature>
<evidence type="ECO:0000256" key="1">
    <source>
        <dbReference type="ARBA" id="ARBA00022500"/>
    </source>
</evidence>
<dbReference type="STRING" id="547559.Nmag_2889"/>
<dbReference type="PANTHER" id="PTHR35147:SF1">
    <property type="entry name" value="CHEMORECEPTOR GLUTAMINE DEAMIDASE CHED-RELATED"/>
    <property type="match status" value="1"/>
</dbReference>
<dbReference type="AlphaFoldDB" id="D3T0G3"/>
<evidence type="ECO:0000313" key="8">
    <source>
        <dbReference type="Proteomes" id="UP000011543"/>
    </source>
</evidence>
<reference evidence="6 8" key="3">
    <citation type="journal article" date="2014" name="PLoS Genet.">
        <title>Phylogenetically driven sequencing of extremely halophilic archaea reveals strategies for static and dynamic osmo-response.</title>
        <authorList>
            <person name="Becker E.A."/>
            <person name="Seitzer P.M."/>
            <person name="Tritt A."/>
            <person name="Larsen D."/>
            <person name="Krusor M."/>
            <person name="Yao A.I."/>
            <person name="Wu D."/>
            <person name="Madern D."/>
            <person name="Eisen J.A."/>
            <person name="Darling A.E."/>
            <person name="Facciotti M.T."/>
        </authorList>
    </citation>
    <scope>NUCLEOTIDE SEQUENCE [LARGE SCALE GENOMIC DNA]</scope>
    <source>
        <strain evidence="8">ATCC 43099 / DSM 3394 / CCM 3739 / CIP 104546 / IAM 13178 / JCM 8861 / NBRC 102185 / NCIMB 2190 / MS3</strain>
        <strain evidence="6">MS-3</strain>
    </source>
</reference>
<dbReference type="PATRIC" id="fig|547559.17.peg.1150"/>
<dbReference type="OrthoDB" id="10499at2157"/>
<evidence type="ECO:0000313" key="6">
    <source>
        <dbReference type="EMBL" id="ELY31671.1"/>
    </source>
</evidence>
<dbReference type="EMBL" id="AOHS01000024">
    <property type="protein sequence ID" value="ELY31671.1"/>
    <property type="molecule type" value="Genomic_DNA"/>
</dbReference>
<name>D3T0G3_NATMM</name>
<dbReference type="GO" id="GO:0006935">
    <property type="term" value="P:chemotaxis"/>
    <property type="evidence" value="ECO:0007669"/>
    <property type="project" value="UniProtKB-UniRule"/>
</dbReference>
<feature type="compositionally biased region" description="Polar residues" evidence="4">
    <location>
        <begin position="13"/>
        <end position="24"/>
    </location>
</feature>
<dbReference type="KEGG" id="nmg:Nmag_2889"/>
<dbReference type="HOGENOM" id="CLU_087854_2_0_2"/>
<dbReference type="PANTHER" id="PTHR35147">
    <property type="entry name" value="CHEMORECEPTOR GLUTAMINE DEAMIDASE CHED-RELATED"/>
    <property type="match status" value="1"/>
</dbReference>
<keyword evidence="2 3" id="KW-0378">Hydrolase</keyword>
<protein>
    <recommendedName>
        <fullName evidence="3">Probable chemoreceptor glutamine deamidase CheD</fullName>
        <ecNumber evidence="3">3.5.1.44</ecNumber>
    </recommendedName>
</protein>
<accession>D3T0G3</accession>
<dbReference type="Proteomes" id="UP000011543">
    <property type="component" value="Unassembled WGS sequence"/>
</dbReference>
<dbReference type="GeneID" id="8825748"/>
<sequence length="205" mass="21356">MTDEKRLGRDQPTPGQAETPSTGESTDKIIATLRTDPDSAARSAARDETDSIPVGIADYALTDDETTLKTSGLGSCIGVAIHDERAGVSGLLHFMLPAAADANGTHPDAKFADTGFESMLDAFRDLGGTPARSWAKVAGGAAMLDTQLTATIGERNIEAVTAELESAHIQIRETDVGGYHGRSLAFDPATGTLTVTSANGDVRQL</sequence>
<dbReference type="HAMAP" id="MF_01440">
    <property type="entry name" value="CheD"/>
    <property type="match status" value="1"/>
</dbReference>
<proteinExistence type="inferred from homology"/>